<evidence type="ECO:0000256" key="2">
    <source>
        <dbReference type="ARBA" id="ARBA00022257"/>
    </source>
</evidence>
<dbReference type="FunFam" id="3.30.40.10:FF:000037">
    <property type="entry name" value="Cdk-activating kinase assembly factor MAT1, centre"/>
    <property type="match status" value="1"/>
</dbReference>
<gene>
    <name evidence="11" type="primary">TFB3</name>
    <name evidence="11" type="ORF">H4R34_001215</name>
</gene>
<evidence type="ECO:0000256" key="9">
    <source>
        <dbReference type="PROSITE-ProRule" id="PRU00175"/>
    </source>
</evidence>
<evidence type="ECO:0000256" key="7">
    <source>
        <dbReference type="ARBA" id="ARBA00029873"/>
    </source>
</evidence>
<evidence type="ECO:0000256" key="5">
    <source>
        <dbReference type="ARBA" id="ARBA00022833"/>
    </source>
</evidence>
<evidence type="ECO:0000256" key="3">
    <source>
        <dbReference type="ARBA" id="ARBA00022723"/>
    </source>
</evidence>
<dbReference type="SMART" id="SM00184">
    <property type="entry name" value="RING"/>
    <property type="match status" value="1"/>
</dbReference>
<dbReference type="InterPro" id="IPR001841">
    <property type="entry name" value="Znf_RING"/>
</dbReference>
<dbReference type="GO" id="GO:0005675">
    <property type="term" value="C:transcription factor TFIIH holo complex"/>
    <property type="evidence" value="ECO:0007669"/>
    <property type="project" value="InterPro"/>
</dbReference>
<dbReference type="NCBIfam" id="TIGR00570">
    <property type="entry name" value="cdk7"/>
    <property type="match status" value="1"/>
</dbReference>
<dbReference type="PROSITE" id="PS50089">
    <property type="entry name" value="ZF_RING_2"/>
    <property type="match status" value="1"/>
</dbReference>
<dbReference type="InterPro" id="IPR013083">
    <property type="entry name" value="Znf_RING/FYVE/PHD"/>
</dbReference>
<keyword evidence="3" id="KW-0479">Metal-binding</keyword>
<dbReference type="SUPFAM" id="SSF57850">
    <property type="entry name" value="RING/U-box"/>
    <property type="match status" value="1"/>
</dbReference>
<evidence type="ECO:0000256" key="1">
    <source>
        <dbReference type="ARBA" id="ARBA00004123"/>
    </source>
</evidence>
<feature type="domain" description="RING-type" evidence="10">
    <location>
        <begin position="18"/>
        <end position="62"/>
    </location>
</feature>
<protein>
    <recommendedName>
        <fullName evidence="2">RNA polymerase II transcription factor B subunit 3</fullName>
    </recommendedName>
    <alternativeName>
        <fullName evidence="8">RNA polymerase II transcription factor B 38 kDa subunit</fullName>
    </alternativeName>
    <alternativeName>
        <fullName evidence="7">RNA polymerase II transcription factor B p38 subunit</fullName>
    </alternativeName>
</protein>
<keyword evidence="4 9" id="KW-0863">Zinc-finger</keyword>
<comment type="caution">
    <text evidence="11">The sequence shown here is derived from an EMBL/GenBank/DDBJ whole genome shotgun (WGS) entry which is preliminary data.</text>
</comment>
<dbReference type="Proteomes" id="UP001151582">
    <property type="component" value="Unassembled WGS sequence"/>
</dbReference>
<accession>A0A9W8BAE1</accession>
<dbReference type="GO" id="GO:0006357">
    <property type="term" value="P:regulation of transcription by RNA polymerase II"/>
    <property type="evidence" value="ECO:0007669"/>
    <property type="project" value="TreeGrafter"/>
</dbReference>
<dbReference type="OrthoDB" id="5963at2759"/>
<dbReference type="InterPro" id="IPR004575">
    <property type="entry name" value="MAT1/Tfb3"/>
</dbReference>
<dbReference type="Pfam" id="PF06391">
    <property type="entry name" value="MAT1"/>
    <property type="match status" value="1"/>
</dbReference>
<dbReference type="PANTHER" id="PTHR12683">
    <property type="entry name" value="CDK-ACTIVATING KINASE ASSEMBLY FACTOR MAT1"/>
    <property type="match status" value="1"/>
</dbReference>
<dbReference type="EMBL" id="JANBQB010000051">
    <property type="protein sequence ID" value="KAJ1983529.1"/>
    <property type="molecule type" value="Genomic_DNA"/>
</dbReference>
<dbReference type="CDD" id="cd16573">
    <property type="entry name" value="RING-HC_TFB3-like"/>
    <property type="match status" value="1"/>
</dbReference>
<evidence type="ECO:0000256" key="4">
    <source>
        <dbReference type="ARBA" id="ARBA00022771"/>
    </source>
</evidence>
<evidence type="ECO:0000256" key="8">
    <source>
        <dbReference type="ARBA" id="ARBA00033277"/>
    </source>
</evidence>
<dbReference type="Pfam" id="PF17121">
    <property type="entry name" value="zf-C3HC4_5"/>
    <property type="match status" value="1"/>
</dbReference>
<dbReference type="Gene3D" id="3.30.40.10">
    <property type="entry name" value="Zinc/RING finger domain, C3HC4 (zinc finger)"/>
    <property type="match status" value="1"/>
</dbReference>
<keyword evidence="5" id="KW-0862">Zinc</keyword>
<comment type="subcellular location">
    <subcellularLocation>
        <location evidence="1">Nucleus</location>
    </subcellularLocation>
</comment>
<evidence type="ECO:0000256" key="6">
    <source>
        <dbReference type="ARBA" id="ARBA00023242"/>
    </source>
</evidence>
<dbReference type="GO" id="GO:0008270">
    <property type="term" value="F:zinc ion binding"/>
    <property type="evidence" value="ECO:0007669"/>
    <property type="project" value="UniProtKB-KW"/>
</dbReference>
<evidence type="ECO:0000259" key="10">
    <source>
        <dbReference type="PROSITE" id="PS50089"/>
    </source>
</evidence>
<name>A0A9W8BAE1_9FUNG</name>
<organism evidence="11 12">
    <name type="scientific">Dimargaris verticillata</name>
    <dbReference type="NCBI Taxonomy" id="2761393"/>
    <lineage>
        <taxon>Eukaryota</taxon>
        <taxon>Fungi</taxon>
        <taxon>Fungi incertae sedis</taxon>
        <taxon>Zoopagomycota</taxon>
        <taxon>Kickxellomycotina</taxon>
        <taxon>Dimargaritomycetes</taxon>
        <taxon>Dimargaritales</taxon>
        <taxon>Dimargaritaceae</taxon>
        <taxon>Dimargaris</taxon>
    </lineage>
</organism>
<dbReference type="InterPro" id="IPR015877">
    <property type="entry name" value="MAT1_centre"/>
</dbReference>
<keyword evidence="6" id="KW-0539">Nucleus</keyword>
<proteinExistence type="predicted"/>
<dbReference type="AlphaFoldDB" id="A0A9W8BAE1"/>
<keyword evidence="12" id="KW-1185">Reference proteome</keyword>
<dbReference type="PROSITE" id="PS00518">
    <property type="entry name" value="ZF_RING_1"/>
    <property type="match status" value="1"/>
</dbReference>
<dbReference type="GO" id="GO:0061575">
    <property type="term" value="F:cyclin-dependent protein serine/threonine kinase activator activity"/>
    <property type="evidence" value="ECO:0007669"/>
    <property type="project" value="InterPro"/>
</dbReference>
<sequence>MATVDRFLPAYSSSEDACPICKSSRYLNPNMKLLVPPCFHKMCEACIDRIFSLGPAPCPVCQQILRKTNFWTQKFEDLQVERELQIRKRIAKFFNKRTEDFKSLRLYNDYLEEVEELTFNLINGVDVQETEERIQRFAQENRDLIASNAARQQREERMLNHRLKQERSDKEHQRQLYLQQLEEEEVVKRTQKNAIINQLASSNQSASEIVARNAITLKKSSMAPSAARATPSSSGPTGDWMYNGAHLDDDEDMDIDSEEFDPLSSLYCDVGGFELKPEYYDPMASAIQNPQMATAGGYLTRFSHQRSLEAAFTGLLIPPLSDSIPSPPS</sequence>
<evidence type="ECO:0000313" key="12">
    <source>
        <dbReference type="Proteomes" id="UP001151582"/>
    </source>
</evidence>
<dbReference type="PANTHER" id="PTHR12683:SF13">
    <property type="entry name" value="CDK-ACTIVATING KINASE ASSEMBLY FACTOR MAT1"/>
    <property type="match status" value="1"/>
</dbReference>
<reference evidence="11" key="1">
    <citation type="submission" date="2022-07" db="EMBL/GenBank/DDBJ databases">
        <title>Phylogenomic reconstructions and comparative analyses of Kickxellomycotina fungi.</title>
        <authorList>
            <person name="Reynolds N.K."/>
            <person name="Stajich J.E."/>
            <person name="Barry K."/>
            <person name="Grigoriev I.V."/>
            <person name="Crous P."/>
            <person name="Smith M.E."/>
        </authorList>
    </citation>
    <scope>NUCLEOTIDE SEQUENCE</scope>
    <source>
        <strain evidence="11">RSA 567</strain>
    </source>
</reference>
<dbReference type="GO" id="GO:0006289">
    <property type="term" value="P:nucleotide-excision repair"/>
    <property type="evidence" value="ECO:0007669"/>
    <property type="project" value="InterPro"/>
</dbReference>
<dbReference type="InterPro" id="IPR017907">
    <property type="entry name" value="Znf_RING_CS"/>
</dbReference>
<evidence type="ECO:0000313" key="11">
    <source>
        <dbReference type="EMBL" id="KAJ1983529.1"/>
    </source>
</evidence>